<dbReference type="AlphaFoldDB" id="A0A642V5T8"/>
<dbReference type="PANTHER" id="PTHR38420">
    <property type="entry name" value="AP-4-A PHOSPHORYLASE II"/>
    <property type="match status" value="1"/>
</dbReference>
<keyword evidence="6" id="KW-1185">Reference proteome</keyword>
<evidence type="ECO:0000256" key="1">
    <source>
        <dbReference type="PIRSR" id="PIRSR000846-1"/>
    </source>
</evidence>
<accession>A0A642V5T8</accession>
<evidence type="ECO:0000259" key="3">
    <source>
        <dbReference type="Pfam" id="PF09830"/>
    </source>
</evidence>
<dbReference type="VEuPathDB" id="FungiDB:TRICI_002756"/>
<dbReference type="InterPro" id="IPR036265">
    <property type="entry name" value="HIT-like_sf"/>
</dbReference>
<dbReference type="OrthoDB" id="10267950at2759"/>
<reference evidence="5" key="1">
    <citation type="journal article" date="2019" name="G3 (Bethesda)">
        <title>Genome Assemblies of Two Rare Opportunistic Yeast Pathogens: Diutina rugosa (syn. Candida rugosa) and Trichomonascus ciferrii (syn. Candida ciferrii).</title>
        <authorList>
            <person name="Mixao V."/>
            <person name="Saus E."/>
            <person name="Hansen A.P."/>
            <person name="Lass-Florl C."/>
            <person name="Gabaldon T."/>
        </authorList>
    </citation>
    <scope>NUCLEOTIDE SEQUENCE</scope>
    <source>
        <strain evidence="5">CBS 4856</strain>
    </source>
</reference>
<dbReference type="GO" id="GO:0009117">
    <property type="term" value="P:nucleotide metabolic process"/>
    <property type="evidence" value="ECO:0007669"/>
    <property type="project" value="InterPro"/>
</dbReference>
<dbReference type="PANTHER" id="PTHR38420:SF1">
    <property type="entry name" value="PUTATIVE (AFU_ORTHOLOGUE AFUA_5G14690)-RELATED"/>
    <property type="match status" value="1"/>
</dbReference>
<dbReference type="InterPro" id="IPR019200">
    <property type="entry name" value="ATP_adenylylTrfase_C"/>
</dbReference>
<organism evidence="5 6">
    <name type="scientific">Trichomonascus ciferrii</name>
    <dbReference type="NCBI Taxonomy" id="44093"/>
    <lineage>
        <taxon>Eukaryota</taxon>
        <taxon>Fungi</taxon>
        <taxon>Dikarya</taxon>
        <taxon>Ascomycota</taxon>
        <taxon>Saccharomycotina</taxon>
        <taxon>Dipodascomycetes</taxon>
        <taxon>Dipodascales</taxon>
        <taxon>Trichomonascaceae</taxon>
        <taxon>Trichomonascus</taxon>
        <taxon>Trichomonascus ciferrii complex</taxon>
    </lineage>
</organism>
<dbReference type="GO" id="GO:0005524">
    <property type="term" value="F:ATP binding"/>
    <property type="evidence" value="ECO:0007669"/>
    <property type="project" value="InterPro"/>
</dbReference>
<dbReference type="Gene3D" id="3.30.428.70">
    <property type="match status" value="1"/>
</dbReference>
<comment type="caution">
    <text evidence="5">The sequence shown here is derived from an EMBL/GenBank/DDBJ whole genome shotgun (WGS) entry which is preliminary data.</text>
</comment>
<dbReference type="GO" id="GO:0003877">
    <property type="term" value="F:ATP:ADP adenylyltransferase activity"/>
    <property type="evidence" value="ECO:0007669"/>
    <property type="project" value="InterPro"/>
</dbReference>
<feature type="domain" description="ATP adenylyltransferase C-terminal" evidence="3">
    <location>
        <begin position="187"/>
        <end position="292"/>
    </location>
</feature>
<dbReference type="Pfam" id="PF19327">
    <property type="entry name" value="Ap4A_phos_N"/>
    <property type="match status" value="1"/>
</dbReference>
<dbReference type="InterPro" id="IPR009163">
    <property type="entry name" value="Ap4A_phos1/2"/>
</dbReference>
<dbReference type="InterPro" id="IPR043171">
    <property type="entry name" value="Ap4A_phos1/2-like"/>
</dbReference>
<dbReference type="Proteomes" id="UP000761534">
    <property type="component" value="Unassembled WGS sequence"/>
</dbReference>
<protein>
    <submittedName>
        <fullName evidence="5">Uncharacterized protein</fullName>
    </submittedName>
</protein>
<dbReference type="Pfam" id="PF09830">
    <property type="entry name" value="ATP_transf"/>
    <property type="match status" value="1"/>
</dbReference>
<feature type="active site" description="Nucleophile" evidence="1">
    <location>
        <position position="151"/>
    </location>
</feature>
<sequence>MGTFGRTLERTFESARECGSLTFTPSESIVEKVDGIEYMYTLAPALQKKPTATRDHKPQLRPSPWDPPEPELVVEKSFADRYMVVLNKFAVVPRHFLLVTKAVEPQSGPLSPPDLAAAMRLLREADADTGKRHLGFYNAGVNSGASIAHRHVQFIELPTGFTPFVDELVRLNPEYKETQRPLSDTRAPFAHFVVPLTADDVDEEGLGARFSAVLARVLTVLREQGVPSDETSYNFVFTQDWMMGVPRRVESVEGRGINAVGTVGLLLAKSQADLDFYRSKGPQNVVAAVGFPPVDISQDEGEYDY</sequence>
<dbReference type="SUPFAM" id="SSF54197">
    <property type="entry name" value="HIT-like"/>
    <property type="match status" value="1"/>
</dbReference>
<dbReference type="InterPro" id="IPR045759">
    <property type="entry name" value="Ap4A_phos1/2_N"/>
</dbReference>
<feature type="region of interest" description="Disordered" evidence="2">
    <location>
        <begin position="49"/>
        <end position="68"/>
    </location>
</feature>
<proteinExistence type="predicted"/>
<dbReference type="PIRSF" id="PIRSF000846">
    <property type="entry name" value="ATP_adenylyltr"/>
    <property type="match status" value="1"/>
</dbReference>
<gene>
    <name evidence="5" type="ORF">TRICI_002756</name>
</gene>
<feature type="domain" description="Ap4A phosphorylase 1/2 N-terminal" evidence="4">
    <location>
        <begin position="3"/>
        <end position="159"/>
    </location>
</feature>
<dbReference type="EMBL" id="SWFS01000186">
    <property type="protein sequence ID" value="KAA8915097.1"/>
    <property type="molecule type" value="Genomic_DNA"/>
</dbReference>
<evidence type="ECO:0000259" key="4">
    <source>
        <dbReference type="Pfam" id="PF19327"/>
    </source>
</evidence>
<name>A0A642V5T8_9ASCO</name>
<evidence type="ECO:0000256" key="2">
    <source>
        <dbReference type="SAM" id="MobiDB-lite"/>
    </source>
</evidence>
<evidence type="ECO:0000313" key="5">
    <source>
        <dbReference type="EMBL" id="KAA8915097.1"/>
    </source>
</evidence>
<evidence type="ECO:0000313" key="6">
    <source>
        <dbReference type="Proteomes" id="UP000761534"/>
    </source>
</evidence>